<reference evidence="3 4" key="1">
    <citation type="submission" date="2012-04" db="EMBL/GenBank/DDBJ databases">
        <title>Complete genome of Rhodanobacter sp. 2APBS1.</title>
        <authorList>
            <consortium name="US DOE Joint Genome Institute"/>
            <person name="Huntemann M."/>
            <person name="Wei C.-L."/>
            <person name="Han J."/>
            <person name="Detter J.C."/>
            <person name="Han C."/>
            <person name="Tapia R."/>
            <person name="Munk A.C.C."/>
            <person name="Chen A."/>
            <person name="Krypides N."/>
            <person name="Mavromatis K."/>
            <person name="Markowitz V."/>
            <person name="Szeto E."/>
            <person name="Ivanova N."/>
            <person name="Mikhailova N."/>
            <person name="Ovchinnikova G."/>
            <person name="Pagani I."/>
            <person name="Pati A."/>
            <person name="Goodwin L."/>
            <person name="Peters L."/>
            <person name="Pitluck S."/>
            <person name="Woyke T."/>
            <person name="Prakash O."/>
            <person name="Elkins J."/>
            <person name="Brown S."/>
            <person name="Palumbo A."/>
            <person name="Hemme C."/>
            <person name="Zhou J."/>
            <person name="Watson D."/>
            <person name="Jardine P."/>
            <person name="Kostka J."/>
            <person name="Green S."/>
        </authorList>
    </citation>
    <scope>NUCLEOTIDE SEQUENCE [LARGE SCALE GENOMIC DNA]</scope>
    <source>
        <strain evidence="3 4">2APBS1</strain>
    </source>
</reference>
<comment type="similarity">
    <text evidence="1">Belongs to the PhzF family.</text>
</comment>
<proteinExistence type="inferred from homology"/>
<dbReference type="Gene3D" id="3.10.310.10">
    <property type="entry name" value="Diaminopimelate Epimerase, Chain A, domain 1"/>
    <property type="match status" value="2"/>
</dbReference>
<dbReference type="SUPFAM" id="SSF54506">
    <property type="entry name" value="Diaminopimelate epimerase-like"/>
    <property type="match status" value="1"/>
</dbReference>
<dbReference type="RefSeq" id="WP_015448658.1">
    <property type="nucleotide sequence ID" value="NC_020541.1"/>
</dbReference>
<dbReference type="GeneID" id="72427802"/>
<protein>
    <submittedName>
        <fullName evidence="3">Phenazine biosynthesis protein PhzF family</fullName>
    </submittedName>
</protein>
<dbReference type="GO" id="GO:0005737">
    <property type="term" value="C:cytoplasm"/>
    <property type="evidence" value="ECO:0007669"/>
    <property type="project" value="TreeGrafter"/>
</dbReference>
<dbReference type="NCBIfam" id="TIGR00654">
    <property type="entry name" value="PhzF_family"/>
    <property type="match status" value="1"/>
</dbReference>
<accession>M4NRU4</accession>
<evidence type="ECO:0000313" key="4">
    <source>
        <dbReference type="Proteomes" id="UP000011859"/>
    </source>
</evidence>
<dbReference type="PANTHER" id="PTHR13774">
    <property type="entry name" value="PHENAZINE BIOSYNTHESIS PROTEIN"/>
    <property type="match status" value="1"/>
</dbReference>
<keyword evidence="4" id="KW-1185">Reference proteome</keyword>
<dbReference type="Proteomes" id="UP000011859">
    <property type="component" value="Chromosome"/>
</dbReference>
<dbReference type="InterPro" id="IPR003719">
    <property type="entry name" value="Phenazine_PhzF-like"/>
</dbReference>
<dbReference type="EMBL" id="CP003470">
    <property type="protein sequence ID" value="AGG90266.1"/>
    <property type="molecule type" value="Genomic_DNA"/>
</dbReference>
<dbReference type="OrthoDB" id="9788221at2"/>
<dbReference type="eggNOG" id="COG0384">
    <property type="taxonomic scope" value="Bacteria"/>
</dbReference>
<gene>
    <name evidence="3" type="ORF">R2APBS1_3195</name>
</gene>
<sequence length="292" mass="30556" precursor="true">MPIFSFLQLDVFASRLLEGNPLAVVVDAEGLDEATMQCIARWTNLSETAFLLPPSSAAADYRVRIFTPRQELPFAGHPSVGSAYAAIESGLVAAGKSALVQECAAGLLPVRVEGDGRDRVIHVQAPPAALRAVSAAQPSTLGRAVHAELAEEQSCLIDNGPLWFVCDLREEAAVRQLQPDLAAIGALCEAAGAVGVSVFGRQRSGGASMAVRAFCPADGIPEDPVTGSANAAIMAWLGERDGRDGYGLRYRASQGREVDRDGYVEVERDPASGAVTIGGACAIGVRGELQID</sequence>
<dbReference type="PIRSF" id="PIRSF016184">
    <property type="entry name" value="PhzC_PhzF"/>
    <property type="match status" value="1"/>
</dbReference>
<dbReference type="HOGENOM" id="CLU_048756_0_0_6"/>
<evidence type="ECO:0000313" key="3">
    <source>
        <dbReference type="EMBL" id="AGG90266.1"/>
    </source>
</evidence>
<name>M4NRU4_9GAMM</name>
<dbReference type="GO" id="GO:0016853">
    <property type="term" value="F:isomerase activity"/>
    <property type="evidence" value="ECO:0007669"/>
    <property type="project" value="TreeGrafter"/>
</dbReference>
<dbReference type="AlphaFoldDB" id="M4NRU4"/>
<evidence type="ECO:0000256" key="2">
    <source>
        <dbReference type="PIRSR" id="PIRSR016184-1"/>
    </source>
</evidence>
<dbReference type="KEGG" id="rhd:R2APBS1_3195"/>
<dbReference type="Pfam" id="PF02567">
    <property type="entry name" value="PhzC-PhzF"/>
    <property type="match status" value="1"/>
</dbReference>
<evidence type="ECO:0000256" key="1">
    <source>
        <dbReference type="ARBA" id="ARBA00008270"/>
    </source>
</evidence>
<feature type="active site" evidence="2">
    <location>
        <position position="47"/>
    </location>
</feature>
<organism evidence="3 4">
    <name type="scientific">Rhodanobacter denitrificans</name>
    <dbReference type="NCBI Taxonomy" id="666685"/>
    <lineage>
        <taxon>Bacteria</taxon>
        <taxon>Pseudomonadati</taxon>
        <taxon>Pseudomonadota</taxon>
        <taxon>Gammaproteobacteria</taxon>
        <taxon>Lysobacterales</taxon>
        <taxon>Rhodanobacteraceae</taxon>
        <taxon>Rhodanobacter</taxon>
    </lineage>
</organism>
<dbReference type="PANTHER" id="PTHR13774:SF32">
    <property type="entry name" value="ANTISENSE-ENHANCING SEQUENCE 1"/>
    <property type="match status" value="1"/>
</dbReference>